<dbReference type="Gene3D" id="3.90.1200.10">
    <property type="match status" value="1"/>
</dbReference>
<dbReference type="PANTHER" id="PTHR21310">
    <property type="entry name" value="AMINOGLYCOSIDE PHOSPHOTRANSFERASE-RELATED-RELATED"/>
    <property type="match status" value="1"/>
</dbReference>
<dbReference type="Pfam" id="PF01636">
    <property type="entry name" value="APH"/>
    <property type="match status" value="1"/>
</dbReference>
<evidence type="ECO:0000259" key="1">
    <source>
        <dbReference type="Pfam" id="PF01636"/>
    </source>
</evidence>
<reference evidence="2 3" key="1">
    <citation type="submission" date="2024-09" db="EMBL/GenBank/DDBJ databases">
        <authorList>
            <person name="Lee S.D."/>
        </authorList>
    </citation>
    <scope>NUCLEOTIDE SEQUENCE [LARGE SCALE GENOMIC DNA]</scope>
    <source>
        <strain evidence="2 3">N1-3</strain>
    </source>
</reference>
<evidence type="ECO:0000313" key="2">
    <source>
        <dbReference type="EMBL" id="MFC1432231.1"/>
    </source>
</evidence>
<accession>A0ABV6X1R2</accession>
<proteinExistence type="predicted"/>
<organism evidence="2 3">
    <name type="scientific">Streptacidiphilus alkalitolerans</name>
    <dbReference type="NCBI Taxonomy" id="3342712"/>
    <lineage>
        <taxon>Bacteria</taxon>
        <taxon>Bacillati</taxon>
        <taxon>Actinomycetota</taxon>
        <taxon>Actinomycetes</taxon>
        <taxon>Kitasatosporales</taxon>
        <taxon>Streptomycetaceae</taxon>
        <taxon>Streptacidiphilus</taxon>
    </lineage>
</organism>
<dbReference type="InterPro" id="IPR011009">
    <property type="entry name" value="Kinase-like_dom_sf"/>
</dbReference>
<gene>
    <name evidence="2" type="ORF">ACEZDB_16405</name>
</gene>
<dbReference type="Proteomes" id="UP001592530">
    <property type="component" value="Unassembled WGS sequence"/>
</dbReference>
<evidence type="ECO:0000313" key="3">
    <source>
        <dbReference type="Proteomes" id="UP001592530"/>
    </source>
</evidence>
<feature type="domain" description="Aminoglycoside phosphotransferase" evidence="1">
    <location>
        <begin position="26"/>
        <end position="259"/>
    </location>
</feature>
<dbReference type="InterPro" id="IPR051678">
    <property type="entry name" value="AGP_Transferase"/>
</dbReference>
<name>A0ABV6X1R2_9ACTN</name>
<comment type="caution">
    <text evidence="2">The sequence shown here is derived from an EMBL/GenBank/DDBJ whole genome shotgun (WGS) entry which is preliminary data.</text>
</comment>
<dbReference type="Gene3D" id="3.30.200.150">
    <property type="match status" value="1"/>
</dbReference>
<dbReference type="EMBL" id="JBHEZY010000005">
    <property type="protein sequence ID" value="MFC1432231.1"/>
    <property type="molecule type" value="Genomic_DNA"/>
</dbReference>
<dbReference type="InterPro" id="IPR002575">
    <property type="entry name" value="Aminoglycoside_PTrfase"/>
</dbReference>
<sequence length="309" mass="33344">MPLPVLTAGVLAELRSRFGPGLSEPRPLAMGAWSRAYALAVDGRELVVRVGHHGEDYLKDAAAATRFASSVVPVPEVLAGGEADGLCYVVSERMPGTALDDLDAEQVERVLPSLLGVLDAIGSADLAGTAGYGIWRQDGTAPHRGWAEALLEVGEDRPRFPGWRDTLAASPIGMGPFERGLRQLQGLVGQLPDLRELVHSDLLSRNVLVSGDTVAGVLDWGNSMYGDSLYDAAWLIFCWSLYPQWKSVDIRARLREHLSVGGRPPAGFDERIHAYEIHIALGAVAACAFRGRWDQVELFARTVSRLAAA</sequence>
<dbReference type="RefSeq" id="WP_380553804.1">
    <property type="nucleotide sequence ID" value="NZ_JBHEZY010000005.1"/>
</dbReference>
<dbReference type="SUPFAM" id="SSF56112">
    <property type="entry name" value="Protein kinase-like (PK-like)"/>
    <property type="match status" value="1"/>
</dbReference>
<protein>
    <submittedName>
        <fullName evidence="2">Phosphotransferase family protein</fullName>
    </submittedName>
</protein>